<dbReference type="PROSITE" id="PS51257">
    <property type="entry name" value="PROKAR_LIPOPROTEIN"/>
    <property type="match status" value="1"/>
</dbReference>
<dbReference type="EMBL" id="CP002831">
    <property type="protein sequence ID" value="AFC23094.1"/>
    <property type="molecule type" value="Genomic_DNA"/>
</dbReference>
<evidence type="ECO:0000256" key="2">
    <source>
        <dbReference type="SAM" id="SignalP"/>
    </source>
</evidence>
<evidence type="ECO:0000313" key="3">
    <source>
        <dbReference type="EMBL" id="AFC23094.1"/>
    </source>
</evidence>
<dbReference type="Proteomes" id="UP000007519">
    <property type="component" value="Chromosome"/>
</dbReference>
<feature type="chain" id="PRO_5003604042" description="Lipoprotein" evidence="2">
    <location>
        <begin position="20"/>
        <end position="313"/>
    </location>
</feature>
<evidence type="ECO:0000313" key="4">
    <source>
        <dbReference type="Proteomes" id="UP000007519"/>
    </source>
</evidence>
<feature type="signal peptide" evidence="2">
    <location>
        <begin position="1"/>
        <end position="19"/>
    </location>
</feature>
<dbReference type="AlphaFoldDB" id="H6L7R2"/>
<keyword evidence="1" id="KW-0175">Coiled coil</keyword>
<proteinExistence type="predicted"/>
<sequence length="313" mass="35746">MRTTYLFSFLLLASFLFSACNNYKSEYEQLLDENAAIQQKLNAMSEEDRLIRGEYSETIETLNAIEDTLRAIETRDKEIQKLSQSKEMSGDISQRQTIIARLQALKDANEKSNGQARQMQARLNSFRIENEQLRKMISQAETKVMAKEKELEEAQGVIDGLRTALSKMESQLLESEGNLAEAYEELKTKNEDLESTNRQLTTTIEELNRKNVFIDEQAKGYVACGSKKTLRRKGILSRFSMKLTKQYQSAVRANSSSINYFESNQIECGTEGEIIAVLPARPESSYTINGNRLEVNNAEEFWKTDKIVVIVKK</sequence>
<feature type="coiled-coil region" evidence="1">
    <location>
        <begin position="20"/>
        <end position="47"/>
    </location>
</feature>
<name>H6L7R2_SAPGL</name>
<reference evidence="3 4" key="1">
    <citation type="journal article" date="2012" name="Stand. Genomic Sci.">
        <title>Complete genome sequencing and analysis of Saprospira grandis str. Lewin, a predatory marine bacterium.</title>
        <authorList>
            <person name="Saw J.H."/>
            <person name="Yuryev A."/>
            <person name="Kanbe M."/>
            <person name="Hou S."/>
            <person name="Young A.G."/>
            <person name="Aizawa S."/>
            <person name="Alam M."/>
        </authorList>
    </citation>
    <scope>NUCLEOTIDE SEQUENCE [LARGE SCALE GENOMIC DNA]</scope>
    <source>
        <strain evidence="3 4">Lewin</strain>
    </source>
</reference>
<evidence type="ECO:0000256" key="1">
    <source>
        <dbReference type="SAM" id="Coils"/>
    </source>
</evidence>
<dbReference type="RefSeq" id="WP_014373341.1">
    <property type="nucleotide sequence ID" value="NC_016940.1"/>
</dbReference>
<dbReference type="STRING" id="984262.SGRA_0355"/>
<dbReference type="eggNOG" id="COG1196">
    <property type="taxonomic scope" value="Bacteria"/>
</dbReference>
<evidence type="ECO:0008006" key="5">
    <source>
        <dbReference type="Google" id="ProtNLM"/>
    </source>
</evidence>
<dbReference type="OrthoDB" id="597123at2"/>
<dbReference type="KEGG" id="sgn:SGRA_0355"/>
<protein>
    <recommendedName>
        <fullName evidence="5">Lipoprotein</fullName>
    </recommendedName>
</protein>
<gene>
    <name evidence="3" type="ordered locus">SGRA_0355</name>
</gene>
<organism evidence="3 4">
    <name type="scientific">Saprospira grandis (strain Lewin)</name>
    <dbReference type="NCBI Taxonomy" id="984262"/>
    <lineage>
        <taxon>Bacteria</taxon>
        <taxon>Pseudomonadati</taxon>
        <taxon>Bacteroidota</taxon>
        <taxon>Saprospiria</taxon>
        <taxon>Saprospirales</taxon>
        <taxon>Saprospiraceae</taxon>
        <taxon>Saprospira</taxon>
    </lineage>
</organism>
<keyword evidence="4" id="KW-1185">Reference proteome</keyword>
<dbReference type="HOGENOM" id="CLU_888238_0_0_10"/>
<feature type="coiled-coil region" evidence="1">
    <location>
        <begin position="102"/>
        <end position="217"/>
    </location>
</feature>
<keyword evidence="2" id="KW-0732">Signal</keyword>
<accession>H6L7R2</accession>